<evidence type="ECO:0000259" key="2">
    <source>
        <dbReference type="Pfam" id="PF18481"/>
    </source>
</evidence>
<dbReference type="InterPro" id="IPR007368">
    <property type="entry name" value="DUF434"/>
</dbReference>
<evidence type="ECO:0000259" key="1">
    <source>
        <dbReference type="Pfam" id="PF04256"/>
    </source>
</evidence>
<dbReference type="EMBL" id="RXIH01000026">
    <property type="protein sequence ID" value="RZN56285.1"/>
    <property type="molecule type" value="Genomic_DNA"/>
</dbReference>
<evidence type="ECO:0000313" key="3">
    <source>
        <dbReference type="EMBL" id="RZN56285.1"/>
    </source>
</evidence>
<dbReference type="EMBL" id="QNVI01000014">
    <property type="protein sequence ID" value="TDA40187.1"/>
    <property type="molecule type" value="Genomic_DNA"/>
</dbReference>
<reference evidence="4 6" key="1">
    <citation type="journal article" date="2019" name="Nat. Microbiol.">
        <title>Expanding anaerobic alkane metabolism in the domain of Archaea.</title>
        <authorList>
            <person name="Wang Y."/>
            <person name="Wegener G."/>
            <person name="Hou J."/>
            <person name="Wang F."/>
            <person name="Xiao X."/>
        </authorList>
    </citation>
    <scope>NUCLEOTIDE SEQUENCE [LARGE SCALE GENOMIC DNA]</scope>
    <source>
        <strain evidence="4">WYZ-LMO11</strain>
    </source>
</reference>
<dbReference type="PANTHER" id="PTHR42252">
    <property type="entry name" value="DUF5616 DOMAIN-CONTAINING PROTEIN"/>
    <property type="match status" value="1"/>
</dbReference>
<evidence type="ECO:0000313" key="5">
    <source>
        <dbReference type="Proteomes" id="UP000316080"/>
    </source>
</evidence>
<dbReference type="InterPro" id="IPR041652">
    <property type="entry name" value="DUF5616"/>
</dbReference>
<comment type="caution">
    <text evidence="3">The sequence shown here is derived from an EMBL/GenBank/DDBJ whole genome shotgun (WGS) entry which is preliminary data.</text>
</comment>
<dbReference type="Pfam" id="PF18481">
    <property type="entry name" value="DUF5616"/>
    <property type="match status" value="1"/>
</dbReference>
<dbReference type="Proteomes" id="UP000316080">
    <property type="component" value="Unassembled WGS sequence"/>
</dbReference>
<reference evidence="3 5" key="2">
    <citation type="journal article" date="2019" name="Nat. Microbiol.">
        <title>Wide diversity of methane and short-chain alkane metabolisms in uncultured archaea.</title>
        <authorList>
            <person name="Borrel G."/>
            <person name="Adam P.S."/>
            <person name="McKay L.J."/>
            <person name="Chen L.X."/>
            <person name="Sierra-Garcia I.N."/>
            <person name="Sieber C.M."/>
            <person name="Letourneur Q."/>
            <person name="Ghozlane A."/>
            <person name="Andersen G.L."/>
            <person name="Li W.J."/>
            <person name="Hallam S.J."/>
            <person name="Muyzer G."/>
            <person name="de Oliveira V.M."/>
            <person name="Inskeep W.P."/>
            <person name="Banfield J.F."/>
            <person name="Gribaldo S."/>
        </authorList>
    </citation>
    <scope>NUCLEOTIDE SEQUENCE [LARGE SCALE GENOMIC DNA]</scope>
    <source>
        <strain evidence="3">Verst-YHS</strain>
    </source>
</reference>
<sequence>MYINKEAINDLRYLLNRGYNKNSAIKFIGDRYLLNKKQRLLLYRAIFSETTANIHKSKLVNPSEIKDNVLLIDGFNVILTISSAIEGKPIYLCDDGIIRDISGIYGVISKRNIDRPLEIVIAELSELKPKEVIFFFEKSVSKSGEIANRVRNLLKENKLYGDARLVPSSDFYLSSLKGIVATSDSIVIERSEKIFDLAGYIINKLGIRPISLDGPAGT</sequence>
<organism evidence="3 5">
    <name type="scientific">Thermoproteota archaeon</name>
    <dbReference type="NCBI Taxonomy" id="2056631"/>
    <lineage>
        <taxon>Archaea</taxon>
        <taxon>Thermoproteota</taxon>
    </lineage>
</organism>
<protein>
    <submittedName>
        <fullName evidence="3">DUF434 domain-containing protein</fullName>
    </submittedName>
</protein>
<proteinExistence type="predicted"/>
<gene>
    <name evidence="4" type="ORF">DSO09_01140</name>
    <name evidence="3" type="ORF">EF809_03260</name>
</gene>
<accession>A0A520KFJ6</accession>
<dbReference type="AlphaFoldDB" id="A0A520KFJ6"/>
<dbReference type="Pfam" id="PF04256">
    <property type="entry name" value="DUF434"/>
    <property type="match status" value="1"/>
</dbReference>
<evidence type="ECO:0000313" key="4">
    <source>
        <dbReference type="EMBL" id="TDA40187.1"/>
    </source>
</evidence>
<feature type="domain" description="DUF434" evidence="1">
    <location>
        <begin position="5"/>
        <end position="58"/>
    </location>
</feature>
<name>A0A520KFJ6_9CREN</name>
<dbReference type="PANTHER" id="PTHR42252:SF1">
    <property type="entry name" value="DUF434 DOMAIN-CONTAINING PROTEIN"/>
    <property type="match status" value="1"/>
</dbReference>
<dbReference type="Proteomes" id="UP000317265">
    <property type="component" value="Unassembled WGS sequence"/>
</dbReference>
<evidence type="ECO:0000313" key="6">
    <source>
        <dbReference type="Proteomes" id="UP000317265"/>
    </source>
</evidence>
<feature type="domain" description="DUF5616" evidence="2">
    <location>
        <begin position="63"/>
        <end position="199"/>
    </location>
</feature>